<dbReference type="Gene3D" id="3.40.50.620">
    <property type="entry name" value="HUPs"/>
    <property type="match status" value="1"/>
</dbReference>
<evidence type="ECO:0000256" key="1">
    <source>
        <dbReference type="ARBA" id="ARBA00008791"/>
    </source>
</evidence>
<dbReference type="Pfam" id="PF00582">
    <property type="entry name" value="Usp"/>
    <property type="match status" value="1"/>
</dbReference>
<protein>
    <submittedName>
        <fullName evidence="3">Nucleotide-binding universal stress UspA family protein</fullName>
    </submittedName>
</protein>
<sequence length="148" mass="15951">MFERILVATDGSALSEQAVSKAIDLSLLSGAELHVLTVAHLEPHSYFEGSTVFSQRQIDDAHHRSVAAAQGLVDAVKANALAKGVRSVQAAVAKSNQIAESIIEHAKVHHCDLIVMASHGRRSLTRMLMGSETLHVLTYSHTPVLVLR</sequence>
<dbReference type="Proteomes" id="UP001184230">
    <property type="component" value="Unassembled WGS sequence"/>
</dbReference>
<dbReference type="RefSeq" id="WP_309901895.1">
    <property type="nucleotide sequence ID" value="NZ_JAVDRF010000004.1"/>
</dbReference>
<name>A0ABU1NDZ9_9BURK</name>
<organism evidence="3 4">
    <name type="scientific">Variovorax soli</name>
    <dbReference type="NCBI Taxonomy" id="376815"/>
    <lineage>
        <taxon>Bacteria</taxon>
        <taxon>Pseudomonadati</taxon>
        <taxon>Pseudomonadota</taxon>
        <taxon>Betaproteobacteria</taxon>
        <taxon>Burkholderiales</taxon>
        <taxon>Comamonadaceae</taxon>
        <taxon>Variovorax</taxon>
    </lineage>
</organism>
<accession>A0ABU1NDZ9</accession>
<dbReference type="EMBL" id="JAVDRF010000004">
    <property type="protein sequence ID" value="MDR6536680.1"/>
    <property type="molecule type" value="Genomic_DNA"/>
</dbReference>
<dbReference type="InterPro" id="IPR006016">
    <property type="entry name" value="UspA"/>
</dbReference>
<dbReference type="PANTHER" id="PTHR46268:SF15">
    <property type="entry name" value="UNIVERSAL STRESS PROTEIN HP_0031"/>
    <property type="match status" value="1"/>
</dbReference>
<dbReference type="PANTHER" id="PTHR46268">
    <property type="entry name" value="STRESS RESPONSE PROTEIN NHAX"/>
    <property type="match status" value="1"/>
</dbReference>
<dbReference type="InterPro" id="IPR006015">
    <property type="entry name" value="Universal_stress_UspA"/>
</dbReference>
<proteinExistence type="inferred from homology"/>
<dbReference type="CDD" id="cd00293">
    <property type="entry name" value="USP-like"/>
    <property type="match status" value="1"/>
</dbReference>
<dbReference type="PRINTS" id="PR01438">
    <property type="entry name" value="UNVRSLSTRESS"/>
</dbReference>
<keyword evidence="4" id="KW-1185">Reference proteome</keyword>
<evidence type="ECO:0000259" key="2">
    <source>
        <dbReference type="Pfam" id="PF00582"/>
    </source>
</evidence>
<evidence type="ECO:0000313" key="4">
    <source>
        <dbReference type="Proteomes" id="UP001184230"/>
    </source>
</evidence>
<comment type="caution">
    <text evidence="3">The sequence shown here is derived from an EMBL/GenBank/DDBJ whole genome shotgun (WGS) entry which is preliminary data.</text>
</comment>
<feature type="domain" description="UspA" evidence="2">
    <location>
        <begin position="1"/>
        <end position="148"/>
    </location>
</feature>
<gene>
    <name evidence="3" type="ORF">J2739_002453</name>
</gene>
<evidence type="ECO:0000313" key="3">
    <source>
        <dbReference type="EMBL" id="MDR6536680.1"/>
    </source>
</evidence>
<dbReference type="SUPFAM" id="SSF52402">
    <property type="entry name" value="Adenine nucleotide alpha hydrolases-like"/>
    <property type="match status" value="1"/>
</dbReference>
<comment type="similarity">
    <text evidence="1">Belongs to the universal stress protein A family.</text>
</comment>
<reference evidence="3 4" key="1">
    <citation type="submission" date="2023-07" db="EMBL/GenBank/DDBJ databases">
        <title>Sorghum-associated microbial communities from plants grown in Nebraska, USA.</title>
        <authorList>
            <person name="Schachtman D."/>
        </authorList>
    </citation>
    <scope>NUCLEOTIDE SEQUENCE [LARGE SCALE GENOMIC DNA]</scope>
    <source>
        <strain evidence="3 4">DS1781</strain>
    </source>
</reference>
<dbReference type="InterPro" id="IPR014729">
    <property type="entry name" value="Rossmann-like_a/b/a_fold"/>
</dbReference>